<dbReference type="GO" id="GO:0000981">
    <property type="term" value="F:DNA-binding transcription factor activity, RNA polymerase II-specific"/>
    <property type="evidence" value="ECO:0007669"/>
    <property type="project" value="TreeGrafter"/>
</dbReference>
<dbReference type="GO" id="GO:0005634">
    <property type="term" value="C:nucleus"/>
    <property type="evidence" value="ECO:0007669"/>
    <property type="project" value="UniProtKB-SubCell"/>
</dbReference>
<dbReference type="Pfam" id="PF18326">
    <property type="entry name" value="RFX5_N"/>
    <property type="match status" value="1"/>
</dbReference>
<dbReference type="EMBL" id="OY660864">
    <property type="protein sequence ID" value="CAJ1049177.1"/>
    <property type="molecule type" value="Genomic_DNA"/>
</dbReference>
<feature type="region of interest" description="Disordered" evidence="5">
    <location>
        <begin position="401"/>
        <end position="420"/>
    </location>
</feature>
<feature type="compositionally biased region" description="Low complexity" evidence="5">
    <location>
        <begin position="804"/>
        <end position="814"/>
    </location>
</feature>
<dbReference type="Gene3D" id="1.10.10.10">
    <property type="entry name" value="Winged helix-like DNA-binding domain superfamily/Winged helix DNA-binding domain"/>
    <property type="match status" value="1"/>
</dbReference>
<dbReference type="Pfam" id="PF02257">
    <property type="entry name" value="RFX_DNA_binding"/>
    <property type="match status" value="1"/>
</dbReference>
<dbReference type="SUPFAM" id="SSF46785">
    <property type="entry name" value="Winged helix' DNA-binding domain"/>
    <property type="match status" value="1"/>
</dbReference>
<accession>A0AAV1EKB9</accession>
<name>A0AAV1EKB9_XYRNO</name>
<dbReference type="InterPro" id="IPR039779">
    <property type="entry name" value="RFX-like"/>
</dbReference>
<dbReference type="GO" id="GO:0000978">
    <property type="term" value="F:RNA polymerase II cis-regulatory region sequence-specific DNA binding"/>
    <property type="evidence" value="ECO:0007669"/>
    <property type="project" value="TreeGrafter"/>
</dbReference>
<proteinExistence type="inferred from homology"/>
<dbReference type="PANTHER" id="PTHR12619:SF2">
    <property type="entry name" value="DNA-BINDING PROTEIN RFX7"/>
    <property type="match status" value="1"/>
</dbReference>
<gene>
    <name evidence="7" type="ORF">XNOV1_A004539</name>
</gene>
<feature type="compositionally biased region" description="Polar residues" evidence="5">
    <location>
        <begin position="294"/>
        <end position="303"/>
    </location>
</feature>
<feature type="compositionally biased region" description="Basic and acidic residues" evidence="5">
    <location>
        <begin position="720"/>
        <end position="730"/>
    </location>
</feature>
<feature type="region of interest" description="Disordered" evidence="5">
    <location>
        <begin position="294"/>
        <end position="351"/>
    </location>
</feature>
<feature type="region of interest" description="Disordered" evidence="5">
    <location>
        <begin position="1282"/>
        <end position="1321"/>
    </location>
</feature>
<feature type="region of interest" description="Disordered" evidence="5">
    <location>
        <begin position="790"/>
        <end position="819"/>
    </location>
</feature>
<evidence type="ECO:0000313" key="8">
    <source>
        <dbReference type="Proteomes" id="UP001178508"/>
    </source>
</evidence>
<evidence type="ECO:0000256" key="2">
    <source>
        <dbReference type="ARBA" id="ARBA00023125"/>
    </source>
</evidence>
<dbReference type="Proteomes" id="UP001178508">
    <property type="component" value="Chromosome 1"/>
</dbReference>
<dbReference type="Gene3D" id="6.10.140.1290">
    <property type="match status" value="1"/>
</dbReference>
<evidence type="ECO:0000259" key="6">
    <source>
        <dbReference type="PROSITE" id="PS51526"/>
    </source>
</evidence>
<evidence type="ECO:0000256" key="4">
    <source>
        <dbReference type="ARBA" id="ARBA00061114"/>
    </source>
</evidence>
<keyword evidence="3" id="KW-0539">Nucleus</keyword>
<dbReference type="PANTHER" id="PTHR12619">
    <property type="entry name" value="RFX TRANSCRIPTION FACTOR FAMILY"/>
    <property type="match status" value="1"/>
</dbReference>
<reference evidence="7" key="1">
    <citation type="submission" date="2023-08" db="EMBL/GenBank/DDBJ databases">
        <authorList>
            <person name="Alioto T."/>
            <person name="Alioto T."/>
            <person name="Gomez Garrido J."/>
        </authorList>
    </citation>
    <scope>NUCLEOTIDE SEQUENCE</scope>
</reference>
<feature type="compositionally biased region" description="Polar residues" evidence="5">
    <location>
        <begin position="946"/>
        <end position="961"/>
    </location>
</feature>
<feature type="region of interest" description="Disordered" evidence="5">
    <location>
        <begin position="1"/>
        <end position="22"/>
    </location>
</feature>
<feature type="compositionally biased region" description="Polar residues" evidence="5">
    <location>
        <begin position="1282"/>
        <end position="1300"/>
    </location>
</feature>
<feature type="region of interest" description="Disordered" evidence="5">
    <location>
        <begin position="932"/>
        <end position="976"/>
    </location>
</feature>
<dbReference type="FunFam" id="1.10.10.10:FF:000128">
    <property type="entry name" value="DNA-binding protein RFX5 isoform X1"/>
    <property type="match status" value="1"/>
</dbReference>
<dbReference type="InterPro" id="IPR036388">
    <property type="entry name" value="WH-like_DNA-bd_sf"/>
</dbReference>
<comment type="subcellular location">
    <subcellularLocation>
        <location evidence="1">Nucleus</location>
    </subcellularLocation>
</comment>
<feature type="domain" description="RFX-type winged-helix" evidence="6">
    <location>
        <begin position="100"/>
        <end position="183"/>
    </location>
</feature>
<evidence type="ECO:0000256" key="5">
    <source>
        <dbReference type="SAM" id="MobiDB-lite"/>
    </source>
</evidence>
<evidence type="ECO:0000256" key="1">
    <source>
        <dbReference type="ARBA" id="ARBA00004123"/>
    </source>
</evidence>
<feature type="compositionally biased region" description="Polar residues" evidence="5">
    <location>
        <begin position="401"/>
        <end position="413"/>
    </location>
</feature>
<keyword evidence="8" id="KW-1185">Reference proteome</keyword>
<comment type="similarity">
    <text evidence="4">Belongs to the RFX family.</text>
</comment>
<dbReference type="PROSITE" id="PS51526">
    <property type="entry name" value="RFX_DBD"/>
    <property type="match status" value="1"/>
</dbReference>
<dbReference type="InterPro" id="IPR003150">
    <property type="entry name" value="DNA-bd_RFX"/>
</dbReference>
<feature type="region of interest" description="Disordered" evidence="5">
    <location>
        <begin position="707"/>
        <end position="730"/>
    </location>
</feature>
<evidence type="ECO:0000256" key="3">
    <source>
        <dbReference type="ARBA" id="ARBA00023242"/>
    </source>
</evidence>
<feature type="compositionally biased region" description="Basic and acidic residues" evidence="5">
    <location>
        <begin position="1310"/>
        <end position="1320"/>
    </location>
</feature>
<sequence length="1434" mass="154872">MAEEDPQPQPDQGATRSLPGLLLPGLQGAEASALQLRIKNSICKSVQSKVENILQDVEKFSDIEKLYLYLKLPSGPSSSSSTEKSDQSTLSSSRTQQMHAFSWIRNHLEEYPETSLPKQEVYDEYKSFCDNLNYHPLSAADFGKMMKNVFPNMKARRLGMRGKSKYPLLEWFTYCYSGLRKRPFVHMPSLPTLDIHKTGDALQCDLLESVGQLSNIKEEVRFAACDLVCEWAQKVLKRQFDAVEDLARFLIDSHYISNKSLAALTITTGTATEVQTPPAVSAFVPTAEAHTFQPHLTTLSSPSIDAKQQLQRKIQRKQQEQKLQSPSPGEGQAKKADDGLPCASPAPSSPQQTIGIVVAAVPSPITAQRGRQLMSPSPMGSIENKMLPINFQMVTQPVQAVKQSPKTPQNILTSPAGERSARQRYAQILPKPSPAIALRSSSTMIIGNSPIKTVMTTCHVSPVSLVKMTAISLTPNSCSTTSLTDSILRPASAGISSTSLTEDSSFNQSLRSVSAVPTLAPVARPGPTTDTSTIDVEMEVEAIHKISQMQNPSSVVLTQGAVANRAGGSIQRAASVPIPQTKGFLGLEETSNTTECNSKSSSSAITVAAAESSRNSSNANNMHFIPSSQNTRTASLLNTSRASSFGESTSVTSAKEVLLATKSLRKRSGLSPDLSPVKRAFMPQQPAEGTAGPAYGTRNTFVNILRPGASTRPESAPATREVEMNSSSKDHGLCTSTFRASGFYSVAKTASLMPRKNTSIVVETSTTVSQALTQQQQGHTVAIHNNHGFQKQPGMNDIALSSNQQQQQQQPQQQSYMQSHPATEALDFFNQAAPSSQLSMQTDMDYFSFEDDVTQDSIVEELVQMEEQMKLNNMQGFGDCVTLQGQQAVMSDNNISANQTMTTFYHAANSSSGSSSNPIKTPTPTPTSEIMGGAPGLTGESPCSHIASTTPVDSALGSSRHTPVGTPHSNCSSNVPPSPVECRNPFAFTPINSSITGFHDGSTVSSSPVKPMQRPMATHPDKTRLEWMNNSYNSNSSGSLNKSNSGVGILPSYQGLIGDQFQKPHAFAVPHARHHDNHFGRLTPISPVQQQVASMAKQEGFAVPAPLDNKTNSPAFRCRSVSPAVHQRNFTGITGNLPHIPRSVVSPFNSPVTPEVLNIFANSQPNLGVSSMAQRSHSVPLNVMMQTEVLPAPGQQCSSKNITSVLLSKLDGGHDDTVRGLGINNLTSGYTARMNLTQILESDNHLTCSDNHLSMMNSDSSGACKLQRPNYLMENAINEQMSDSRGQTVSGDQQGQQAQSVMLPLSSQQHQEDHQQHQRCDFSSSVKDLLTDSSLAAGSQLMEQVSELTSGGADFPCEIRMTSELSSTINDLNALDTNLLFDPNQQQGQYQSTAGEEEEFVNDPLFQHITSETAHSSGLDWLESKDHPTVGLMG</sequence>
<protein>
    <submittedName>
        <fullName evidence="7">DNA-binding protein RFX7-like</fullName>
    </submittedName>
</protein>
<keyword evidence="2 7" id="KW-0238">DNA-binding</keyword>
<organism evidence="7 8">
    <name type="scientific">Xyrichtys novacula</name>
    <name type="common">Pearly razorfish</name>
    <name type="synonym">Hemipteronotus novacula</name>
    <dbReference type="NCBI Taxonomy" id="13765"/>
    <lineage>
        <taxon>Eukaryota</taxon>
        <taxon>Metazoa</taxon>
        <taxon>Chordata</taxon>
        <taxon>Craniata</taxon>
        <taxon>Vertebrata</taxon>
        <taxon>Euteleostomi</taxon>
        <taxon>Actinopterygii</taxon>
        <taxon>Neopterygii</taxon>
        <taxon>Teleostei</taxon>
        <taxon>Neoteleostei</taxon>
        <taxon>Acanthomorphata</taxon>
        <taxon>Eupercaria</taxon>
        <taxon>Labriformes</taxon>
        <taxon>Labridae</taxon>
        <taxon>Xyrichtys</taxon>
    </lineage>
</organism>
<evidence type="ECO:0000313" key="7">
    <source>
        <dbReference type="EMBL" id="CAJ1049177.1"/>
    </source>
</evidence>
<dbReference type="InterPro" id="IPR036390">
    <property type="entry name" value="WH_DNA-bd_sf"/>
</dbReference>